<feature type="region of interest" description="Disordered" evidence="1">
    <location>
        <begin position="3344"/>
        <end position="3417"/>
    </location>
</feature>
<evidence type="ECO:0000313" key="4">
    <source>
        <dbReference type="Proteomes" id="UP000324252"/>
    </source>
</evidence>
<evidence type="ECO:0000313" key="3">
    <source>
        <dbReference type="EMBL" id="SHK85849.1"/>
    </source>
</evidence>
<reference evidence="3 4" key="1">
    <citation type="submission" date="2016-11" db="EMBL/GenBank/DDBJ databases">
        <authorList>
            <person name="Varghese N."/>
            <person name="Submissions S."/>
        </authorList>
    </citation>
    <scope>NUCLEOTIDE SEQUENCE [LARGE SCALE GENOMIC DNA]</scope>
    <source>
        <strain evidence="3 4">DSM 29620</strain>
    </source>
</reference>
<protein>
    <submittedName>
        <fullName evidence="3">T1SS-143 domain-containing protein</fullName>
    </submittedName>
</protein>
<evidence type="ECO:0000259" key="2">
    <source>
        <dbReference type="PROSITE" id="PS50268"/>
    </source>
</evidence>
<feature type="domain" description="Cadherin" evidence="2">
    <location>
        <begin position="154"/>
        <end position="275"/>
    </location>
</feature>
<dbReference type="NCBIfam" id="TIGR01965">
    <property type="entry name" value="VCBS_repeat"/>
    <property type="match status" value="5"/>
</dbReference>
<dbReference type="GO" id="GO:0016020">
    <property type="term" value="C:membrane"/>
    <property type="evidence" value="ECO:0007669"/>
    <property type="project" value="InterPro"/>
</dbReference>
<proteinExistence type="predicted"/>
<dbReference type="NCBIfam" id="NF012211">
    <property type="entry name" value="tand_rpt_95"/>
    <property type="match status" value="2"/>
</dbReference>
<dbReference type="InterPro" id="IPR013783">
    <property type="entry name" value="Ig-like_fold"/>
</dbReference>
<feature type="region of interest" description="Disordered" evidence="1">
    <location>
        <begin position="576"/>
        <end position="598"/>
    </location>
</feature>
<dbReference type="NCBIfam" id="NF033510">
    <property type="entry name" value="Ca_tandemer"/>
    <property type="match status" value="2"/>
</dbReference>
<feature type="region of interest" description="Disordered" evidence="1">
    <location>
        <begin position="1"/>
        <end position="25"/>
    </location>
</feature>
<dbReference type="InterPro" id="IPR048051">
    <property type="entry name" value="BapA-like_prefix-like"/>
</dbReference>
<feature type="domain" description="Cadherin" evidence="2">
    <location>
        <begin position="347"/>
        <end position="452"/>
    </location>
</feature>
<dbReference type="GO" id="GO:0005509">
    <property type="term" value="F:calcium ion binding"/>
    <property type="evidence" value="ECO:0007669"/>
    <property type="project" value="InterPro"/>
</dbReference>
<dbReference type="GO" id="GO:0007156">
    <property type="term" value="P:homophilic cell adhesion via plasma membrane adhesion molecules"/>
    <property type="evidence" value="ECO:0007669"/>
    <property type="project" value="InterPro"/>
</dbReference>
<dbReference type="Gene3D" id="2.60.40.10">
    <property type="entry name" value="Immunoglobulins"/>
    <property type="match status" value="4"/>
</dbReference>
<accession>A0A1H0N8A0</accession>
<dbReference type="Pfam" id="PF17963">
    <property type="entry name" value="Big_9"/>
    <property type="match status" value="2"/>
</dbReference>
<dbReference type="Pfam" id="PF17803">
    <property type="entry name" value="Cadherin_4"/>
    <property type="match status" value="3"/>
</dbReference>
<dbReference type="PROSITE" id="PS50268">
    <property type="entry name" value="CADHERIN_2"/>
    <property type="match status" value="3"/>
</dbReference>
<dbReference type="InterPro" id="IPR002126">
    <property type="entry name" value="Cadherin-like_dom"/>
</dbReference>
<dbReference type="NCBIfam" id="NF033677">
    <property type="entry name" value="biofilm_BapA_N"/>
    <property type="match status" value="1"/>
</dbReference>
<dbReference type="EMBL" id="FQZZ01000011">
    <property type="protein sequence ID" value="SHK85849.1"/>
    <property type="molecule type" value="Genomic_DNA"/>
</dbReference>
<feature type="domain" description="Cadherin" evidence="2">
    <location>
        <begin position="578"/>
        <end position="682"/>
    </location>
</feature>
<gene>
    <name evidence="3" type="ORF">SAMN05444142_11141</name>
</gene>
<name>A0A1H0N8A0_9RHOB</name>
<dbReference type="RefSeq" id="WP_149789584.1">
    <property type="nucleotide sequence ID" value="NZ_FNIO01000012.1"/>
</dbReference>
<organism evidence="3 4">
    <name type="scientific">Lutimaribacter pacificus</name>
    <dbReference type="NCBI Taxonomy" id="391948"/>
    <lineage>
        <taxon>Bacteria</taxon>
        <taxon>Pseudomonadati</taxon>
        <taxon>Pseudomonadota</taxon>
        <taxon>Alphaproteobacteria</taxon>
        <taxon>Rhodobacterales</taxon>
        <taxon>Roseobacteraceae</taxon>
        <taxon>Lutimaribacter</taxon>
    </lineage>
</organism>
<feature type="compositionally biased region" description="Low complexity" evidence="1">
    <location>
        <begin position="3389"/>
        <end position="3404"/>
    </location>
</feature>
<dbReference type="Proteomes" id="UP000324252">
    <property type="component" value="Unassembled WGS sequence"/>
</dbReference>
<evidence type="ECO:0000256" key="1">
    <source>
        <dbReference type="SAM" id="MobiDB-lite"/>
    </source>
</evidence>
<sequence>MRAEVFPKSGNGASQRFDGDRISPDEPSVIQVQIGPEQVARFDRDGNDLVLVLEDGTILVIENFFVVTADGRNDLVFEDGNGVTWWAQYGENWTGGFDIAEINDPVAVAVPFPLLAGLGALAAGAAAGGGGGGPANTPPTASADPVTTIVDEAVSGRITASDPDGDSLTYTVSGGPGNGTVIVHPDGSYDYTPNPGYSGPDSFEVTVDDGNGGTTTVTVPVTVTSPANITGDDTGAAVEAGGTANGTPGTATASGTLTVTDADPGESVFQAPPSLGGTYGTFTFDPATGAWTYTLDDDRAATQALTDGETVTDELVVTSLDGTATETIAVTVTGANDVAVVTDDTGEVTEESDGGTGMLGTSGRVTVDDPDAGESAFDPGSLTFTGGGTPLGTLTVDADGNWSYEVDNSLTEVQSLAEGETIVQSWTVESVDGTATSTIEVTINGTNDDPVISGANTGGVTGGATVPITGQLSETDVDTSDMHSWSVEGGTGDYGTLSVDGTGQWSYTLDNGNPDVQALGAGDTITDEITVRVTDNNGGYDEQVVTITITGSNDAPVISGGSDITATVTEITDGAAGENTDTHTQTGTIHASDADTGDTLSVDVTPQGAGYLGSFTHGGIDPATGEIDWTFSVDDADIDALGEGEVLTQDYLVTVEDSAGATDTVTVTVTINGTNDQPEPEDDASLIAVGDTAVLDVLDNDADVDTNDTLVVTHVDGQAIAPGGSITLGGGVGTVSLSGDGQLTFVPGPNAPGRVVLPYTVDDGSGTGNATATANWVINIAGVDIADDASPLGATVPDDVLSSVDDLENVAISGHAAVGGTVTSLTISDGTNSVTVPAAGITVGSDGSYSVTADLSGLDDGTLTVTAGIEDAAGNTVTTTDTILKDTVTPVAIDPVLIVEGEAPVVTGTGEPGAEITLDVDGIPYSTTVQSNGTWSVTLSAPLGTDEVTLSVSAEDDYGNTNTADRSVTGVGITDDVAGGPEDIAVQESALPGGSGGGSDTASSTFVLDAAPDLDHVIIGGAVSGSAVSGGTTVSLADLQNAATTPVDVTTQYGTLTITGYDAGTGTISYTYALDDNTEDHAAPGSDAAVSETIQIAAVDADGDTRVDRLIVAVEDDAPETPVDDTPVSVAEGGAAVGSANGGANLLANDTLGADGGRVHEITYTDRSGASASVVIPDGGDQTVETQYGELTVTSDGTWSYTPVASADHVQPGSDTELRDDFSYTTIDADGDVSPGSATQAITVTDTVPALGTPDDATIDEEHLATGSNPDALQCEVSGSLDLTPGQDSVDVTLAAGNTPPAGLEAGGAPVQYTLSADGHTLTAHTGDVSDPVFVVTLTNPTDASAGYTFELLRPLDHGGAADLDLTFSVQVEDSDSDTDTAGFTVTVVDDTPETTINRTVDEDSSGFSYNISADATSDNTDLVQNGLTLTGAPASGGGMEYKTEHGTVTISPDGELSYEPDPNFSGQEVFDVVTEDDEGADVTSTVTVDVTPVADAATVTVDAANINTVEDTAVALGLNAPVITDDGTGTGNNPTPERIGEITLTGLPEGATLIWGGNSHVVDASGTVTIALSDPGLSVSGTTGDLTMSGTDFEALEVLPPEHASANFEVTYSVTSYEVDGTGAALPGISGATSSDSVMVYVEAATDPAVLEFDTTADASSVSNADNIDFTGATEADVTLAEDSAVNIADILEASFDDLDGSEIRSFTITNNTGSDIVVNGNTVADGASVDIAAPGLSGDTVGFPAINIGGPADFSGDLEGITVTLKAQDYDADGYLSDPTPGAAGQPEADTSDNSVTLNLYVTPVADDVQVGAATGDEDMPIAFLAGVSLTDASTGAGGTEVITGISFDVSPGWEVTAPAPWANATAGQSGSTYTITFTGGTEAEREAWLDGFSITPPAHDSRDATIPLTITSADTSIVNGVPVTDTATATHNLVVTVNPVAEVIGDDSDGDSTDDLTMTPGVTYASAAGEDAWFDLNSDGFDLTAGWSNQDSGEETFARLTPELLNGDGSQADAIGSQFRWVEGGVTRTAIFDGSPVDVPVSALGTLEFRAAPDFSGQFRIGVQAYTVDTDDDGGTSVEAVSGQAYLENVLITPVADDVSLSLAARAQGLEDTEIPLAIRPTSSDPSETFNITISDIPDGAVLSYGGSPLTVTGGSVTITDFDPSAPLTLLPPPNSNDDFTLTVSARSVDELDLGGGTVHSDTSDATTLMMDVTMRGVADAASVSTTPQTYVEADLDSGTASVALADLVSVMLTDDDTSETLTMQITGLPDGFGLSHGTLLTGPGVTGEDRVWALQAGQLATAEITVPQNFSGEVEFSVVPVTTENDGASLTGTPEPVSFTVTPSPEATVTTEAVLTEDMRQPINLGIVHQNGDTDEVLAGVAIRVDYLTGANFTLYLGGVELSAAGLPVITEGGADYYELTAAQAAQLEAQGAEHFDGPLGRFDLLYRITDPGDGSVADATSDWTPGRFDLSATPVTDQPVLTIDDISLGGSAGSVTGNNVTVTSADEQVTLNLNIASPDSDGSEHLIRVIVDGVPDGVTLDDGEMLGDGSWLLLYEGDDALPVDDAGGLVLPVTFTVSEAAGGLTDVPISVTVQTQDRGNQAGVGTDILDDSITWSLTTIFAPGAPGEPPSIETWEYNDAVATEDTSFLLSDMINATVSTPPGTPASIMTVTITDLPAGTEVTGMVRSVVGGQEVWTASVTTDPGDDAAAVQATLDALMDGISLEAPENANDNNSGPLSFNATLTTAAIGGSSDVATIAPVEIPVDPVTDPADIPIALGAADADGVLTETDTGIPLTLSVTNPADGAAGSVASDLYLQIDGTNGLGAGELTLGGITYTPQPVSGVHGIPDGTYYVIPGVDMGDTLDLVFTPDTMTAGDVTVDAWVRNVEAGADEITSTGTQTLTVEISNDGVSLAASPISGAEAADSTNASLIEIDLSSLVLNDDDGSEAILTVLLSNLPEGFLLYTGTDADDASLASMATNAGGTGGLNTWVLTSDGNPLPPYIGILPPKNWSGTLDNLELSVASGETTLSDTRVDVLQLGDVTVTPVADGVTLNPTNSFGLEGTIVPLNLNASMVDFEDASVTAASDESTETVTLQLQGLGEHASFYIGTNIVTANVSYDAGSDTYTLTGLSQSDLDALGFSQAASALTDMDGSAAGLQINVTARTVDGADVSADTQSTLTLNVRAQLPTTGDDNLIWTGDAINGRSGADTVHLRQGESLSGADLAAQLSNVETLDLGIAGVNGITDLTPGQVEAMTDGANLLTVRGSSEDALSLSGDWSDNGDGTYTGTLAGGSVTLAVEDVTVTPPAAPFGMPFALPLGAADGFGLASLDGAAEPEAAEDNTAPLGLDDVLGSGRDGEDLTAGLPEEDAGDPIPSDDAGRAAGASDWGGDASGSALDDDLQSGAHYEI</sequence>
<dbReference type="InterPro" id="IPR040853">
    <property type="entry name" value="RapA2_cadherin-like"/>
</dbReference>
<dbReference type="InterPro" id="IPR010221">
    <property type="entry name" value="VCBS_dom"/>
</dbReference>
<dbReference type="Gene3D" id="2.60.40.3440">
    <property type="match status" value="1"/>
</dbReference>
<keyword evidence="4" id="KW-1185">Reference proteome</keyword>
<dbReference type="OrthoDB" id="9773411at2"/>
<dbReference type="Pfam" id="PF22783">
    <property type="entry name" value="BapA_N"/>
    <property type="match status" value="1"/>
</dbReference>
<dbReference type="Gene3D" id="2.60.40.60">
    <property type="entry name" value="Cadherins"/>
    <property type="match status" value="1"/>
</dbReference>